<keyword evidence="1" id="KW-0472">Membrane</keyword>
<dbReference type="Proteomes" id="UP001144372">
    <property type="component" value="Unassembled WGS sequence"/>
</dbReference>
<evidence type="ECO:0000313" key="2">
    <source>
        <dbReference type="EMBL" id="GLI35492.1"/>
    </source>
</evidence>
<protein>
    <submittedName>
        <fullName evidence="2">Uncharacterized protein</fullName>
    </submittedName>
</protein>
<feature type="transmembrane region" description="Helical" evidence="1">
    <location>
        <begin position="12"/>
        <end position="30"/>
    </location>
</feature>
<keyword evidence="1" id="KW-1133">Transmembrane helix</keyword>
<sequence length="79" mass="8833">MAHDNIAFQERFPLSILACISLPFSFFVVTVPVMGVHLKVFLCALRVSVVYMKSNNVKLRFKEIAICMANSLLPAWASS</sequence>
<accession>A0A9W6FVB4</accession>
<dbReference type="AlphaFoldDB" id="A0A9W6FVB4"/>
<comment type="caution">
    <text evidence="2">The sequence shown here is derived from an EMBL/GenBank/DDBJ whole genome shotgun (WGS) entry which is preliminary data.</text>
</comment>
<keyword evidence="1" id="KW-0812">Transmembrane</keyword>
<reference evidence="2" key="1">
    <citation type="submission" date="2022-12" db="EMBL/GenBank/DDBJ databases">
        <title>Reference genome sequencing for broad-spectrum identification of bacterial and archaeal isolates by mass spectrometry.</title>
        <authorList>
            <person name="Sekiguchi Y."/>
            <person name="Tourlousse D.M."/>
        </authorList>
    </citation>
    <scope>NUCLEOTIDE SEQUENCE</scope>
    <source>
        <strain evidence="2">ASRB1</strain>
    </source>
</reference>
<name>A0A9W6FVB4_9BACT</name>
<keyword evidence="3" id="KW-1185">Reference proteome</keyword>
<proteinExistence type="predicted"/>
<dbReference type="EMBL" id="BSDR01000001">
    <property type="protein sequence ID" value="GLI35492.1"/>
    <property type="molecule type" value="Genomic_DNA"/>
</dbReference>
<evidence type="ECO:0000256" key="1">
    <source>
        <dbReference type="SAM" id="Phobius"/>
    </source>
</evidence>
<organism evidence="2 3">
    <name type="scientific">Desulforhabdus amnigena</name>
    <dbReference type="NCBI Taxonomy" id="40218"/>
    <lineage>
        <taxon>Bacteria</taxon>
        <taxon>Pseudomonadati</taxon>
        <taxon>Thermodesulfobacteriota</taxon>
        <taxon>Syntrophobacteria</taxon>
        <taxon>Syntrophobacterales</taxon>
        <taxon>Syntrophobacteraceae</taxon>
        <taxon>Desulforhabdus</taxon>
    </lineage>
</organism>
<evidence type="ECO:0000313" key="3">
    <source>
        <dbReference type="Proteomes" id="UP001144372"/>
    </source>
</evidence>
<gene>
    <name evidence="2" type="ORF">DAMNIGENAA_29250</name>
</gene>